<comment type="caution">
    <text evidence="1">The sequence shown here is derived from an EMBL/GenBank/DDBJ whole genome shotgun (WGS) entry which is preliminary data.</text>
</comment>
<reference evidence="1" key="1">
    <citation type="submission" date="2023-10" db="EMBL/GenBank/DDBJ databases">
        <authorList>
            <person name="Chen Y."/>
            <person name="Shah S."/>
            <person name="Dougan E. K."/>
            <person name="Thang M."/>
            <person name="Chan C."/>
        </authorList>
    </citation>
    <scope>NUCLEOTIDE SEQUENCE [LARGE SCALE GENOMIC DNA]</scope>
</reference>
<proteinExistence type="predicted"/>
<dbReference type="EMBL" id="CAUYUJ010000323">
    <property type="protein sequence ID" value="CAK0789927.1"/>
    <property type="molecule type" value="Genomic_DNA"/>
</dbReference>
<evidence type="ECO:0000313" key="1">
    <source>
        <dbReference type="EMBL" id="CAK0789927.1"/>
    </source>
</evidence>
<name>A0ABN9PI90_9DINO</name>
<sequence>MEAPGGAGTTLATLGGHGEAILLTIVTLVVLRVELVRRYGDVGAGPLEAGRYTQNFKHFMKQYAPEVAGLVAILTLAAALRARGDKASENTAGWAEIKEQWPMLMGADTLLALQAMLRFTLLVSTILRAPGGPVPLSGDPAALWFCGAAARVALLARTPCYMLDGPLGGSIAAAFEVAALPVLFGVNKGFFRSARLSTLLAIVGTAAFAHRNRLNLANDEVSDS</sequence>
<accession>A0ABN9PI90</accession>
<feature type="non-terminal residue" evidence="1">
    <location>
        <position position="224"/>
    </location>
</feature>
<evidence type="ECO:0000313" key="2">
    <source>
        <dbReference type="Proteomes" id="UP001189429"/>
    </source>
</evidence>
<evidence type="ECO:0008006" key="3">
    <source>
        <dbReference type="Google" id="ProtNLM"/>
    </source>
</evidence>
<protein>
    <recommendedName>
        <fullName evidence="3">Derlin</fullName>
    </recommendedName>
</protein>
<gene>
    <name evidence="1" type="ORF">PCOR1329_LOCUS1333</name>
</gene>
<dbReference type="Proteomes" id="UP001189429">
    <property type="component" value="Unassembled WGS sequence"/>
</dbReference>
<keyword evidence="2" id="KW-1185">Reference proteome</keyword>
<organism evidence="1 2">
    <name type="scientific">Prorocentrum cordatum</name>
    <dbReference type="NCBI Taxonomy" id="2364126"/>
    <lineage>
        <taxon>Eukaryota</taxon>
        <taxon>Sar</taxon>
        <taxon>Alveolata</taxon>
        <taxon>Dinophyceae</taxon>
        <taxon>Prorocentrales</taxon>
        <taxon>Prorocentraceae</taxon>
        <taxon>Prorocentrum</taxon>
    </lineage>
</organism>